<dbReference type="NCBIfam" id="TIGR01048">
    <property type="entry name" value="lysA"/>
    <property type="match status" value="1"/>
</dbReference>
<dbReference type="RefSeq" id="WP_283173369.1">
    <property type="nucleotide sequence ID" value="NZ_JAPNOA010000023.1"/>
</dbReference>
<dbReference type="SUPFAM" id="SSF50621">
    <property type="entry name" value="Alanine racemase C-terminal domain-like"/>
    <property type="match status" value="1"/>
</dbReference>
<name>A0A9X3ISR3_9GAMM</name>
<feature type="binding site" evidence="5">
    <location>
        <position position="378"/>
    </location>
    <ligand>
        <name>substrate</name>
    </ligand>
</feature>
<feature type="active site" description="Proton donor" evidence="7">
    <location>
        <position position="342"/>
    </location>
</feature>
<keyword evidence="5" id="KW-0028">Amino-acid biosynthesis</keyword>
<dbReference type="Proteomes" id="UP001150830">
    <property type="component" value="Unassembled WGS sequence"/>
</dbReference>
<feature type="binding site" evidence="5">
    <location>
        <position position="228"/>
    </location>
    <ligand>
        <name>pyridoxal 5'-phosphate</name>
        <dbReference type="ChEBI" id="CHEBI:597326"/>
    </ligand>
</feature>
<feature type="binding site" evidence="5">
    <location>
        <position position="343"/>
    </location>
    <ligand>
        <name>substrate</name>
    </ligand>
</feature>
<dbReference type="PROSITE" id="PS00878">
    <property type="entry name" value="ODR_DC_2_1"/>
    <property type="match status" value="1"/>
</dbReference>
<organism evidence="10 11">
    <name type="scientific">Parathalassolituus penaei</name>
    <dbReference type="NCBI Taxonomy" id="2997323"/>
    <lineage>
        <taxon>Bacteria</taxon>
        <taxon>Pseudomonadati</taxon>
        <taxon>Pseudomonadota</taxon>
        <taxon>Gammaproteobacteria</taxon>
        <taxon>Oceanospirillales</taxon>
        <taxon>Oceanospirillaceae</taxon>
        <taxon>Parathalassolituus</taxon>
    </lineage>
</organism>
<feature type="binding site" evidence="5">
    <location>
        <position position="272"/>
    </location>
    <ligand>
        <name>substrate</name>
    </ligand>
</feature>
<sequence>MKSNRKDMSMKPVNGPQLVQIAHEYGTPCWIYNADIIRERIGQLRQFDVIRFAQKACSNTHILRLMREQGVKIDSVSLGEIERALAAGFSVGGVHSDIVFTADLLDRATLARVVELKVPVNVGSPQMLEQLGQASPGHPIWLRINPGFGHGHSQKTNTGGETSKHGIWHEQLDETYALIERYDLNLVGLHMHIGSGVDYNHLAEVCDAMVAQVKASGHDLQAISAGGGLSIPYAVDDECINTEHYFSLWDKARCEIEAHLGHSVTLEIEPGRFLVAESAKLIAEVRAKKDVGNNHFLLCDAGFNDLVRPVMYGSHHEISVLMPDGTARTTDSRTTVVAGPLCESGDVFTQEEGGTVIPRKLPTAEIGDWLVIHDAGAYGASMSSNYNTRPLAPEVLIDRGEARLIRRRQTVAELLVLEDC</sequence>
<dbReference type="Gene3D" id="2.40.37.10">
    <property type="entry name" value="Lyase, Ornithine Decarboxylase, Chain A, domain 1"/>
    <property type="match status" value="1"/>
</dbReference>
<comment type="pathway">
    <text evidence="5 8">Amino-acid biosynthesis; L-lysine biosynthesis via DAP pathway; L-lysine from DL-2,6-diaminopimelate: step 1/1.</text>
</comment>
<dbReference type="InterPro" id="IPR029066">
    <property type="entry name" value="PLP-binding_barrel"/>
</dbReference>
<dbReference type="GO" id="GO:0008836">
    <property type="term" value="F:diaminopimelate decarboxylase activity"/>
    <property type="evidence" value="ECO:0007669"/>
    <property type="project" value="UniProtKB-UniRule"/>
</dbReference>
<evidence type="ECO:0000313" key="11">
    <source>
        <dbReference type="Proteomes" id="UP001150830"/>
    </source>
</evidence>
<dbReference type="AlphaFoldDB" id="A0A9X3ISR3"/>
<comment type="function">
    <text evidence="5">Specifically catalyzes the decarboxylation of meso-diaminopimelate (meso-DAP) to L-lysine.</text>
</comment>
<feature type="binding site" evidence="5">
    <location>
        <position position="378"/>
    </location>
    <ligand>
        <name>pyridoxal 5'-phosphate</name>
        <dbReference type="ChEBI" id="CHEBI:597326"/>
    </ligand>
</feature>
<dbReference type="CDD" id="cd06828">
    <property type="entry name" value="PLPDE_III_DapDC"/>
    <property type="match status" value="1"/>
</dbReference>
<comment type="similarity">
    <text evidence="5">Belongs to the Orn/Lys/Arg decarboxylase class-II family. LysA subfamily.</text>
</comment>
<comment type="cofactor">
    <cofactor evidence="1 5 7 8">
        <name>pyridoxal 5'-phosphate</name>
        <dbReference type="ChEBI" id="CHEBI:597326"/>
    </cofactor>
</comment>
<keyword evidence="5 8" id="KW-0457">Lysine biosynthesis</keyword>
<gene>
    <name evidence="5 10" type="primary">lysA</name>
    <name evidence="10" type="ORF">OUO13_08155</name>
</gene>
<evidence type="ECO:0000256" key="7">
    <source>
        <dbReference type="PIRSR" id="PIRSR600183-50"/>
    </source>
</evidence>
<protein>
    <recommendedName>
        <fullName evidence="5 6">Diaminopimelate decarboxylase</fullName>
        <shortName evidence="5">DAP decarboxylase</shortName>
        <shortName evidence="5">DAPDC</shortName>
        <ecNumber evidence="5 6">4.1.1.20</ecNumber>
    </recommendedName>
</protein>
<dbReference type="PANTHER" id="PTHR43727:SF2">
    <property type="entry name" value="GROUP IV DECARBOXYLASE"/>
    <property type="match status" value="1"/>
</dbReference>
<accession>A0A9X3ISR3</accession>
<evidence type="ECO:0000256" key="2">
    <source>
        <dbReference type="ARBA" id="ARBA00022793"/>
    </source>
</evidence>
<dbReference type="Pfam" id="PF02784">
    <property type="entry name" value="Orn_Arg_deC_N"/>
    <property type="match status" value="1"/>
</dbReference>
<dbReference type="EC" id="4.1.1.20" evidence="5 6"/>
<feature type="domain" description="Orn/DAP/Arg decarboxylase 2 N-terminal" evidence="9">
    <location>
        <begin position="48"/>
        <end position="276"/>
    </location>
</feature>
<feature type="binding site" evidence="5">
    <location>
        <position position="312"/>
    </location>
    <ligand>
        <name>substrate</name>
    </ligand>
</feature>
<evidence type="ECO:0000256" key="8">
    <source>
        <dbReference type="RuleBase" id="RU003738"/>
    </source>
</evidence>
<dbReference type="SUPFAM" id="SSF51419">
    <property type="entry name" value="PLP-binding barrel"/>
    <property type="match status" value="1"/>
</dbReference>
<evidence type="ECO:0000313" key="10">
    <source>
        <dbReference type="EMBL" id="MCY0965154.1"/>
    </source>
</evidence>
<evidence type="ECO:0000256" key="5">
    <source>
        <dbReference type="HAMAP-Rule" id="MF_02120"/>
    </source>
</evidence>
<evidence type="ECO:0000256" key="4">
    <source>
        <dbReference type="ARBA" id="ARBA00023239"/>
    </source>
</evidence>
<feature type="binding site" evidence="5">
    <location>
        <position position="308"/>
    </location>
    <ligand>
        <name>substrate</name>
    </ligand>
</feature>
<feature type="binding site" evidence="5">
    <location>
        <begin position="269"/>
        <end position="272"/>
    </location>
    <ligand>
        <name>pyridoxal 5'-phosphate</name>
        <dbReference type="ChEBI" id="CHEBI:597326"/>
    </ligand>
</feature>
<dbReference type="InterPro" id="IPR000183">
    <property type="entry name" value="Orn/DAP/Arg_de-COase"/>
</dbReference>
<comment type="caution">
    <text evidence="10">The sequence shown here is derived from an EMBL/GenBank/DDBJ whole genome shotgun (WGS) entry which is preliminary data.</text>
</comment>
<dbReference type="GO" id="GO:0030170">
    <property type="term" value="F:pyridoxal phosphate binding"/>
    <property type="evidence" value="ECO:0007669"/>
    <property type="project" value="UniProtKB-UniRule"/>
</dbReference>
<dbReference type="InterPro" id="IPR009006">
    <property type="entry name" value="Ala_racemase/Decarboxylase_C"/>
</dbReference>
<evidence type="ECO:0000256" key="3">
    <source>
        <dbReference type="ARBA" id="ARBA00022898"/>
    </source>
</evidence>
<dbReference type="HAMAP" id="MF_02120">
    <property type="entry name" value="LysA"/>
    <property type="match status" value="1"/>
</dbReference>
<comment type="subunit">
    <text evidence="5">Homodimer.</text>
</comment>
<comment type="catalytic activity">
    <reaction evidence="5 8">
        <text>meso-2,6-diaminopimelate + H(+) = L-lysine + CO2</text>
        <dbReference type="Rhea" id="RHEA:15101"/>
        <dbReference type="ChEBI" id="CHEBI:15378"/>
        <dbReference type="ChEBI" id="CHEBI:16526"/>
        <dbReference type="ChEBI" id="CHEBI:32551"/>
        <dbReference type="ChEBI" id="CHEBI:57791"/>
        <dbReference type="EC" id="4.1.1.20"/>
    </reaction>
</comment>
<keyword evidence="4 5" id="KW-0456">Lyase</keyword>
<dbReference type="InterPro" id="IPR002986">
    <property type="entry name" value="DAP_deCOOHase_LysA"/>
</dbReference>
<keyword evidence="3 5" id="KW-0663">Pyridoxal phosphate</keyword>
<dbReference type="PRINTS" id="PR01181">
    <property type="entry name" value="DAPDCRBXLASE"/>
</dbReference>
<reference evidence="10" key="1">
    <citation type="submission" date="2022-11" db="EMBL/GenBank/DDBJ databases">
        <title>Parathalassolutuus dongxingensis gen. nov., sp. nov., a novel member of family Oceanospirillaceae isolated from a coastal shrimp pond in Guangxi, China.</title>
        <authorList>
            <person name="Chen H."/>
        </authorList>
    </citation>
    <scope>NUCLEOTIDE SEQUENCE</scope>
    <source>
        <strain evidence="10">G-43</strain>
    </source>
</reference>
<dbReference type="PROSITE" id="PS00879">
    <property type="entry name" value="ODR_DC_2_2"/>
    <property type="match status" value="1"/>
</dbReference>
<evidence type="ECO:0000256" key="1">
    <source>
        <dbReference type="ARBA" id="ARBA00001933"/>
    </source>
</evidence>
<feature type="modified residue" description="N6-(pyridoxal phosphate)lysine" evidence="5 7">
    <location>
        <position position="55"/>
    </location>
</feature>
<keyword evidence="2 5" id="KW-0210">Decarboxylase</keyword>
<dbReference type="Gene3D" id="3.20.20.10">
    <property type="entry name" value="Alanine racemase"/>
    <property type="match status" value="1"/>
</dbReference>
<dbReference type="InterPro" id="IPR022653">
    <property type="entry name" value="De-COase2_pyr-phos_BS"/>
</dbReference>
<dbReference type="GO" id="GO:0009089">
    <property type="term" value="P:lysine biosynthetic process via diaminopimelate"/>
    <property type="evidence" value="ECO:0007669"/>
    <property type="project" value="UniProtKB-UniRule"/>
</dbReference>
<evidence type="ECO:0000256" key="6">
    <source>
        <dbReference type="NCBIfam" id="TIGR01048"/>
    </source>
</evidence>
<dbReference type="InterPro" id="IPR022657">
    <property type="entry name" value="De-COase2_CS"/>
</dbReference>
<evidence type="ECO:0000259" key="9">
    <source>
        <dbReference type="Pfam" id="PF02784"/>
    </source>
</evidence>
<dbReference type="PRINTS" id="PR01179">
    <property type="entry name" value="ODADCRBXLASE"/>
</dbReference>
<proteinExistence type="inferred from homology"/>
<dbReference type="EMBL" id="JAPNOA010000023">
    <property type="protein sequence ID" value="MCY0965154.1"/>
    <property type="molecule type" value="Genomic_DNA"/>
</dbReference>
<dbReference type="InterPro" id="IPR022644">
    <property type="entry name" value="De-COase2_N"/>
</dbReference>
<dbReference type="PANTHER" id="PTHR43727">
    <property type="entry name" value="DIAMINOPIMELATE DECARBOXYLASE"/>
    <property type="match status" value="1"/>
</dbReference>
<keyword evidence="11" id="KW-1185">Reference proteome</keyword>